<sequence>MIGKAYWAIFKYYDSSAHMMAFKKRPVLIIGQADESDYVVLPISRVTRREHIDQKYDFKMQAADYPKLSLKATSYIRTHKQPVANIGELADPIADFKNEYPDAYVEVIALVEEFQKKLVEDAL</sequence>
<comment type="caution">
    <text evidence="1">The sequence shown here is derived from an EMBL/GenBank/DDBJ whole genome shotgun (WGS) entry which is preliminary data.</text>
</comment>
<reference evidence="1" key="1">
    <citation type="journal article" date="2021" name="PeerJ">
        <title>Extensive microbial diversity within the chicken gut microbiome revealed by metagenomics and culture.</title>
        <authorList>
            <person name="Gilroy R."/>
            <person name="Ravi A."/>
            <person name="Getino M."/>
            <person name="Pursley I."/>
            <person name="Horton D.L."/>
            <person name="Alikhan N.F."/>
            <person name="Baker D."/>
            <person name="Gharbi K."/>
            <person name="Hall N."/>
            <person name="Watson M."/>
            <person name="Adriaenssens E.M."/>
            <person name="Foster-Nyarko E."/>
            <person name="Jarju S."/>
            <person name="Secka A."/>
            <person name="Antonio M."/>
            <person name="Oren A."/>
            <person name="Chaudhuri R.R."/>
            <person name="La Ragione R."/>
            <person name="Hildebrand F."/>
            <person name="Pallen M.J."/>
        </authorList>
    </citation>
    <scope>NUCLEOTIDE SEQUENCE</scope>
    <source>
        <strain evidence="1">CHK180-15479</strain>
    </source>
</reference>
<evidence type="ECO:0008006" key="3">
    <source>
        <dbReference type="Google" id="ProtNLM"/>
    </source>
</evidence>
<evidence type="ECO:0000313" key="1">
    <source>
        <dbReference type="EMBL" id="HJC06965.1"/>
    </source>
</evidence>
<gene>
    <name evidence="1" type="ORF">H9704_12595</name>
</gene>
<dbReference type="EMBL" id="DWWT01000065">
    <property type="protein sequence ID" value="HJC06965.1"/>
    <property type="molecule type" value="Genomic_DNA"/>
</dbReference>
<accession>A0A9D2SI19</accession>
<evidence type="ECO:0000313" key="2">
    <source>
        <dbReference type="Proteomes" id="UP000823910"/>
    </source>
</evidence>
<dbReference type="Proteomes" id="UP000823910">
    <property type="component" value="Unassembled WGS sequence"/>
</dbReference>
<dbReference type="AlphaFoldDB" id="A0A9D2SI19"/>
<reference evidence="1" key="2">
    <citation type="submission" date="2021-04" db="EMBL/GenBank/DDBJ databases">
        <authorList>
            <person name="Gilroy R."/>
        </authorList>
    </citation>
    <scope>NUCLEOTIDE SEQUENCE</scope>
    <source>
        <strain evidence="1">CHK180-15479</strain>
    </source>
</reference>
<organism evidence="1 2">
    <name type="scientific">Candidatus Enterocloster excrementipullorum</name>
    <dbReference type="NCBI Taxonomy" id="2838559"/>
    <lineage>
        <taxon>Bacteria</taxon>
        <taxon>Bacillati</taxon>
        <taxon>Bacillota</taxon>
        <taxon>Clostridia</taxon>
        <taxon>Lachnospirales</taxon>
        <taxon>Lachnospiraceae</taxon>
        <taxon>Enterocloster</taxon>
    </lineage>
</organism>
<name>A0A9D2SI19_9FIRM</name>
<protein>
    <recommendedName>
        <fullName evidence="3">PemK-like protein</fullName>
    </recommendedName>
</protein>
<proteinExistence type="predicted"/>